<dbReference type="Pfam" id="PF12838">
    <property type="entry name" value="Fer4_7"/>
    <property type="match status" value="1"/>
</dbReference>
<evidence type="ECO:0000256" key="5">
    <source>
        <dbReference type="ARBA" id="ARBA00022982"/>
    </source>
</evidence>
<keyword evidence="7" id="KW-0411">Iron-sulfur</keyword>
<dbReference type="Pfam" id="PF09383">
    <property type="entry name" value="NIL"/>
    <property type="match status" value="1"/>
</dbReference>
<dbReference type="GO" id="GO:0046872">
    <property type="term" value="F:metal ion binding"/>
    <property type="evidence" value="ECO:0007669"/>
    <property type="project" value="UniProtKB-KW"/>
</dbReference>
<dbReference type="EMBL" id="SNYS01000005">
    <property type="protein sequence ID" value="TDQ71061.1"/>
    <property type="molecule type" value="Genomic_DNA"/>
</dbReference>
<dbReference type="SUPFAM" id="SSF54862">
    <property type="entry name" value="4Fe-4S ferredoxins"/>
    <property type="match status" value="1"/>
</dbReference>
<dbReference type="PANTHER" id="PTHR43687">
    <property type="entry name" value="ADENYLYLSULFATE REDUCTASE, BETA SUBUNIT"/>
    <property type="match status" value="1"/>
</dbReference>
<evidence type="ECO:0000256" key="7">
    <source>
        <dbReference type="ARBA" id="ARBA00023014"/>
    </source>
</evidence>
<name>A0A484F7P4_9EURY</name>
<dbReference type="InterPro" id="IPR050572">
    <property type="entry name" value="Fe-S_Ferredoxin"/>
</dbReference>
<keyword evidence="1" id="KW-0813">Transport</keyword>
<comment type="caution">
    <text evidence="9">The sequence shown here is derived from an EMBL/GenBank/DDBJ whole genome shotgun (WGS) entry which is preliminary data.</text>
</comment>
<evidence type="ECO:0000256" key="4">
    <source>
        <dbReference type="ARBA" id="ARBA00022737"/>
    </source>
</evidence>
<dbReference type="GO" id="GO:0016491">
    <property type="term" value="F:oxidoreductase activity"/>
    <property type="evidence" value="ECO:0007669"/>
    <property type="project" value="UniProtKB-ARBA"/>
</dbReference>
<dbReference type="OrthoDB" id="23833at2157"/>
<protein>
    <submittedName>
        <fullName evidence="9">4Fe-4S binding protein</fullName>
    </submittedName>
</protein>
<feature type="domain" description="4Fe-4S ferredoxin-type" evidence="8">
    <location>
        <begin position="100"/>
        <end position="129"/>
    </location>
</feature>
<evidence type="ECO:0000313" key="9">
    <source>
        <dbReference type="EMBL" id="TDQ71061.1"/>
    </source>
</evidence>
<keyword evidence="10" id="KW-1185">Reference proteome</keyword>
<dbReference type="PROSITE" id="PS51379">
    <property type="entry name" value="4FE4S_FER_2"/>
    <property type="match status" value="2"/>
</dbReference>
<organism evidence="9 10">
    <name type="scientific">Methanimicrococcus blatticola</name>
    <dbReference type="NCBI Taxonomy" id="91560"/>
    <lineage>
        <taxon>Archaea</taxon>
        <taxon>Methanobacteriati</taxon>
        <taxon>Methanobacteriota</taxon>
        <taxon>Stenosarchaea group</taxon>
        <taxon>Methanomicrobia</taxon>
        <taxon>Methanosarcinales</taxon>
        <taxon>Methanosarcinaceae</taxon>
        <taxon>Methanimicrococcus</taxon>
    </lineage>
</organism>
<reference evidence="9 10" key="1">
    <citation type="submission" date="2019-03" db="EMBL/GenBank/DDBJ databases">
        <title>Genomic Encyclopedia of Type Strains, Phase IV (KMG-IV): sequencing the most valuable type-strain genomes for metagenomic binning, comparative biology and taxonomic classification.</title>
        <authorList>
            <person name="Goeker M."/>
        </authorList>
    </citation>
    <scope>NUCLEOTIDE SEQUENCE [LARGE SCALE GENOMIC DNA]</scope>
    <source>
        <strain evidence="9 10">DSM 13328</strain>
    </source>
</reference>
<dbReference type="PROSITE" id="PS00198">
    <property type="entry name" value="4FE4S_FER_1"/>
    <property type="match status" value="2"/>
</dbReference>
<dbReference type="Gene3D" id="3.30.70.20">
    <property type="match status" value="1"/>
</dbReference>
<keyword evidence="3" id="KW-0479">Metal-binding</keyword>
<evidence type="ECO:0000256" key="6">
    <source>
        <dbReference type="ARBA" id="ARBA00023004"/>
    </source>
</evidence>
<keyword evidence="4" id="KW-0677">Repeat</keyword>
<evidence type="ECO:0000256" key="1">
    <source>
        <dbReference type="ARBA" id="ARBA00022448"/>
    </source>
</evidence>
<keyword evidence="5" id="KW-0249">Electron transport</keyword>
<dbReference type="GO" id="GO:0051539">
    <property type="term" value="F:4 iron, 4 sulfur cluster binding"/>
    <property type="evidence" value="ECO:0007669"/>
    <property type="project" value="UniProtKB-KW"/>
</dbReference>
<dbReference type="InterPro" id="IPR045865">
    <property type="entry name" value="ACT-like_dom_sf"/>
</dbReference>
<dbReference type="InterPro" id="IPR017900">
    <property type="entry name" value="4Fe4S_Fe_S_CS"/>
</dbReference>
<evidence type="ECO:0000259" key="8">
    <source>
        <dbReference type="PROSITE" id="PS51379"/>
    </source>
</evidence>
<dbReference type="PANTHER" id="PTHR43687:SF6">
    <property type="entry name" value="L-ASPARTATE SEMIALDEHYDE SULFURTRANSFERASE IRON-SULFUR SUBUNIT"/>
    <property type="match status" value="1"/>
</dbReference>
<dbReference type="Gene3D" id="3.30.70.260">
    <property type="match status" value="1"/>
</dbReference>
<feature type="domain" description="4Fe-4S ferredoxin-type" evidence="8">
    <location>
        <begin position="70"/>
        <end position="99"/>
    </location>
</feature>
<keyword evidence="6" id="KW-0408">Iron</keyword>
<dbReference type="Proteomes" id="UP000294855">
    <property type="component" value="Unassembled WGS sequence"/>
</dbReference>
<accession>A0A484F7P4</accession>
<dbReference type="AlphaFoldDB" id="A0A484F7P4"/>
<evidence type="ECO:0000256" key="3">
    <source>
        <dbReference type="ARBA" id="ARBA00022723"/>
    </source>
</evidence>
<sequence>MKLKISFPEERVKSPILSEVIIKTGILVSIVSSHVDSKGGEIIIEVIDKSYEAIKDEFESRGVAVQLLDTLICRDEKECVDCGACISVCPSKVFGYAEDWSLTMDTQKCIRCGLCVGMCPHQALSIDGTDCE</sequence>
<dbReference type="InterPro" id="IPR018449">
    <property type="entry name" value="NIL_domain"/>
</dbReference>
<dbReference type="SMART" id="SM00930">
    <property type="entry name" value="NIL"/>
    <property type="match status" value="1"/>
</dbReference>
<dbReference type="InterPro" id="IPR017896">
    <property type="entry name" value="4Fe4S_Fe-S-bd"/>
</dbReference>
<dbReference type="SUPFAM" id="SSF55021">
    <property type="entry name" value="ACT-like"/>
    <property type="match status" value="1"/>
</dbReference>
<dbReference type="RefSeq" id="WP_133516643.1">
    <property type="nucleotide sequence ID" value="NZ_JAHDUW010000001.1"/>
</dbReference>
<keyword evidence="2" id="KW-0004">4Fe-4S</keyword>
<gene>
    <name evidence="9" type="ORF">C7391_0160</name>
</gene>
<evidence type="ECO:0000256" key="2">
    <source>
        <dbReference type="ARBA" id="ARBA00022485"/>
    </source>
</evidence>
<proteinExistence type="predicted"/>
<evidence type="ECO:0000313" key="10">
    <source>
        <dbReference type="Proteomes" id="UP000294855"/>
    </source>
</evidence>